<comment type="caution">
    <text evidence="1">The sequence shown here is derived from an EMBL/GenBank/DDBJ whole genome shotgun (WGS) entry which is preliminary data.</text>
</comment>
<dbReference type="AlphaFoldDB" id="A0A0F9B4N6"/>
<proteinExistence type="predicted"/>
<evidence type="ECO:0000313" key="1">
    <source>
        <dbReference type="EMBL" id="KKK79556.1"/>
    </source>
</evidence>
<reference evidence="1" key="1">
    <citation type="journal article" date="2015" name="Nature">
        <title>Complex archaea that bridge the gap between prokaryotes and eukaryotes.</title>
        <authorList>
            <person name="Spang A."/>
            <person name="Saw J.H."/>
            <person name="Jorgensen S.L."/>
            <person name="Zaremba-Niedzwiedzka K."/>
            <person name="Martijn J."/>
            <person name="Lind A.E."/>
            <person name="van Eijk R."/>
            <person name="Schleper C."/>
            <person name="Guy L."/>
            <person name="Ettema T.J."/>
        </authorList>
    </citation>
    <scope>NUCLEOTIDE SEQUENCE</scope>
</reference>
<gene>
    <name evidence="1" type="ORF">LCGC14_2832300</name>
</gene>
<accession>A0A0F9B4N6</accession>
<sequence>MRGQLTEDLVIAKIQQKCDIKRDPKYDHVYKLDFIIDRFQQIDKLLPIGVQVTTNPDDAHKQKVFLAERNKRTLVDRSIYIKVDPGVDIDSYGAELIYQAIVAFAFQRDMQKLFVTGVRINQDVSYEFFTLGEAMARRGNGSPLATGLLG</sequence>
<dbReference type="EMBL" id="LAZR01053972">
    <property type="protein sequence ID" value="KKK79556.1"/>
    <property type="molecule type" value="Genomic_DNA"/>
</dbReference>
<organism evidence="1">
    <name type="scientific">marine sediment metagenome</name>
    <dbReference type="NCBI Taxonomy" id="412755"/>
    <lineage>
        <taxon>unclassified sequences</taxon>
        <taxon>metagenomes</taxon>
        <taxon>ecological metagenomes</taxon>
    </lineage>
</organism>
<protein>
    <submittedName>
        <fullName evidence="1">Uncharacterized protein</fullName>
    </submittedName>
</protein>
<name>A0A0F9B4N6_9ZZZZ</name>
<feature type="non-terminal residue" evidence="1">
    <location>
        <position position="150"/>
    </location>
</feature>